<dbReference type="EMBL" id="BFEA01000622">
    <property type="protein sequence ID" value="GBG87608.1"/>
    <property type="molecule type" value="Genomic_DNA"/>
</dbReference>
<feature type="region of interest" description="Disordered" evidence="1">
    <location>
        <begin position="212"/>
        <end position="242"/>
    </location>
</feature>
<dbReference type="Pfam" id="PF24626">
    <property type="entry name" value="SH3_Tf2-1"/>
    <property type="match status" value="1"/>
</dbReference>
<comment type="caution">
    <text evidence="3">The sequence shown here is derived from an EMBL/GenBank/DDBJ whole genome shotgun (WGS) entry which is preliminary data.</text>
</comment>
<sequence>MGVPAVVEGRNAEPQQLSPAARRVIQKVNAQRGRGSDPAIRSIPVEQWTDDEWKEYVGITRTFCADDTHTVHSDHLAKHHLCVCRLCRCGKHPCPKKPWSSHFVEDPLSEYRHKYPPRDVGPRPRRPPRPLEVSDAPFIDRTTHRDDFTPKPHQKRDPTWREKPKDPDFPPRVVNPGSEYQTKYKEHPVLPKFCRDRERSYAGEVPFLGNSTYDTDYDPKKTSNVERSRQTPPGRGDKWSKLPRKFDEGTIYKDEYRKWPLQKRKPKEKAPIETLPFAGASTYDTDFDPKKASKVEKGRQTPLGRNEMWAELPRKFDGGSIYTDDYLKWPLEKSPPRERAPPPEILPFAGASTYDTDYDPKQASKVEKARQTPPGRCERWSRLPRKFDGGTIYTDEYLKWPLQKRKGKEKPTIETIPFAGASTYDTDYDPKKTSKVEKGRQTPLGRSGKRHIFVIVDRFSKYAGLITMPETAKTDYAIKLFLDNWVRDFGLPTSIVSDKDVRFTSELWQTTTEQMGTKLQMTSGNHPESNGQAEQMNRVVQHLLRHYIKPSQDDWDEKLPLVASLYHNAVHSTTGMTPNQLHLGWKPKSALDFLLPERQPTAALGSIEFPVQYEQMLQQAVEHIRKSQDAMIACENKHRRPSNFHVGDRVWVKSSEPGQEMGISRKLMPQYFGPWEILDIVGDQPDGPSYVIRTAPHLRTYPVFHASKLAPFAATDQFPSKRSILPPTMDGEVDIDQIVEHRLMPVPRPPGRGCPPKPKMQYQVRFRHHLDPNEDRWFTREELMRTAPQVIAGYERDLKGKMPAE</sequence>
<protein>
    <recommendedName>
        <fullName evidence="2">Integrase catalytic domain-containing protein</fullName>
    </recommendedName>
</protein>
<feature type="compositionally biased region" description="Basic and acidic residues" evidence="1">
    <location>
        <begin position="141"/>
        <end position="169"/>
    </location>
</feature>
<dbReference type="GO" id="GO:0003676">
    <property type="term" value="F:nucleic acid binding"/>
    <property type="evidence" value="ECO:0007669"/>
    <property type="project" value="InterPro"/>
</dbReference>
<dbReference type="InterPro" id="IPR050951">
    <property type="entry name" value="Retrovirus_Pol_polyprotein"/>
</dbReference>
<dbReference type="InterPro" id="IPR012337">
    <property type="entry name" value="RNaseH-like_sf"/>
</dbReference>
<dbReference type="SUPFAM" id="SSF53098">
    <property type="entry name" value="Ribonuclease H-like"/>
    <property type="match status" value="1"/>
</dbReference>
<dbReference type="AlphaFoldDB" id="A0A388LZ59"/>
<dbReference type="InterPro" id="IPR001584">
    <property type="entry name" value="Integrase_cat-core"/>
</dbReference>
<evidence type="ECO:0000256" key="1">
    <source>
        <dbReference type="SAM" id="MobiDB-lite"/>
    </source>
</evidence>
<feature type="compositionally biased region" description="Basic and acidic residues" evidence="1">
    <location>
        <begin position="112"/>
        <end position="122"/>
    </location>
</feature>
<dbReference type="OrthoDB" id="1939135at2759"/>
<evidence type="ECO:0000259" key="2">
    <source>
        <dbReference type="PROSITE" id="PS50994"/>
    </source>
</evidence>
<dbReference type="Gene3D" id="3.30.420.10">
    <property type="entry name" value="Ribonuclease H-like superfamily/Ribonuclease H"/>
    <property type="match status" value="1"/>
</dbReference>
<dbReference type="PANTHER" id="PTHR37984:SF5">
    <property type="entry name" value="PROTEIN NYNRIN-LIKE"/>
    <property type="match status" value="1"/>
</dbReference>
<organism evidence="3 4">
    <name type="scientific">Chara braunii</name>
    <name type="common">Braun's stonewort</name>
    <dbReference type="NCBI Taxonomy" id="69332"/>
    <lineage>
        <taxon>Eukaryota</taxon>
        <taxon>Viridiplantae</taxon>
        <taxon>Streptophyta</taxon>
        <taxon>Charophyceae</taxon>
        <taxon>Charales</taxon>
        <taxon>Characeae</taxon>
        <taxon>Chara</taxon>
    </lineage>
</organism>
<evidence type="ECO:0000313" key="4">
    <source>
        <dbReference type="Proteomes" id="UP000265515"/>
    </source>
</evidence>
<dbReference type="InterPro" id="IPR016197">
    <property type="entry name" value="Chromo-like_dom_sf"/>
</dbReference>
<proteinExistence type="predicted"/>
<name>A0A388LZ59_CHABU</name>
<reference evidence="3 4" key="1">
    <citation type="journal article" date="2018" name="Cell">
        <title>The Chara Genome: Secondary Complexity and Implications for Plant Terrestrialization.</title>
        <authorList>
            <person name="Nishiyama T."/>
            <person name="Sakayama H."/>
            <person name="Vries J.D."/>
            <person name="Buschmann H."/>
            <person name="Saint-Marcoux D."/>
            <person name="Ullrich K.K."/>
            <person name="Haas F.B."/>
            <person name="Vanderstraeten L."/>
            <person name="Becker D."/>
            <person name="Lang D."/>
            <person name="Vosolsobe S."/>
            <person name="Rombauts S."/>
            <person name="Wilhelmsson P.K.I."/>
            <person name="Janitza P."/>
            <person name="Kern R."/>
            <person name="Heyl A."/>
            <person name="Rumpler F."/>
            <person name="Villalobos L.I.A.C."/>
            <person name="Clay J.M."/>
            <person name="Skokan R."/>
            <person name="Toyoda A."/>
            <person name="Suzuki Y."/>
            <person name="Kagoshima H."/>
            <person name="Schijlen E."/>
            <person name="Tajeshwar N."/>
            <person name="Catarino B."/>
            <person name="Hetherington A.J."/>
            <person name="Saltykova A."/>
            <person name="Bonnot C."/>
            <person name="Breuninger H."/>
            <person name="Symeonidi A."/>
            <person name="Radhakrishnan G.V."/>
            <person name="Van Nieuwerburgh F."/>
            <person name="Deforce D."/>
            <person name="Chang C."/>
            <person name="Karol K.G."/>
            <person name="Hedrich R."/>
            <person name="Ulvskov P."/>
            <person name="Glockner G."/>
            <person name="Delwiche C.F."/>
            <person name="Petrasek J."/>
            <person name="Van de Peer Y."/>
            <person name="Friml J."/>
            <person name="Beilby M."/>
            <person name="Dolan L."/>
            <person name="Kohara Y."/>
            <person name="Sugano S."/>
            <person name="Fujiyama A."/>
            <person name="Delaux P.-M."/>
            <person name="Quint M."/>
            <person name="TheiBen G."/>
            <person name="Hagemann M."/>
            <person name="Harholt J."/>
            <person name="Dunand C."/>
            <person name="Zachgo S."/>
            <person name="Langdale J."/>
            <person name="Maumus F."/>
            <person name="Straeten D.V.D."/>
            <person name="Gould S.B."/>
            <person name="Rensing S.A."/>
        </authorList>
    </citation>
    <scope>NUCLEOTIDE SEQUENCE [LARGE SCALE GENOMIC DNA]</scope>
    <source>
        <strain evidence="3 4">S276</strain>
    </source>
</reference>
<dbReference type="PROSITE" id="PS50994">
    <property type="entry name" value="INTEGRASE"/>
    <property type="match status" value="1"/>
</dbReference>
<dbReference type="InterPro" id="IPR056924">
    <property type="entry name" value="SH3_Tf2-1"/>
</dbReference>
<dbReference type="SUPFAM" id="SSF54160">
    <property type="entry name" value="Chromo domain-like"/>
    <property type="match status" value="1"/>
</dbReference>
<feature type="region of interest" description="Disordered" evidence="1">
    <location>
        <begin position="333"/>
        <end position="354"/>
    </location>
</feature>
<evidence type="ECO:0000313" key="3">
    <source>
        <dbReference type="EMBL" id="GBG87608.1"/>
    </source>
</evidence>
<dbReference type="PANTHER" id="PTHR37984">
    <property type="entry name" value="PROTEIN CBG26694"/>
    <property type="match status" value="1"/>
</dbReference>
<accession>A0A388LZ59</accession>
<gene>
    <name evidence="3" type="ORF">CBR_g45760</name>
</gene>
<feature type="domain" description="Integrase catalytic" evidence="2">
    <location>
        <begin position="413"/>
        <end position="586"/>
    </location>
</feature>
<dbReference type="GO" id="GO:0015074">
    <property type="term" value="P:DNA integration"/>
    <property type="evidence" value="ECO:0007669"/>
    <property type="project" value="InterPro"/>
</dbReference>
<dbReference type="Proteomes" id="UP000265515">
    <property type="component" value="Unassembled WGS sequence"/>
</dbReference>
<feature type="compositionally biased region" description="Basic and acidic residues" evidence="1">
    <location>
        <begin position="217"/>
        <end position="242"/>
    </location>
</feature>
<feature type="region of interest" description="Disordered" evidence="1">
    <location>
        <begin position="112"/>
        <end position="180"/>
    </location>
</feature>
<dbReference type="InterPro" id="IPR036397">
    <property type="entry name" value="RNaseH_sf"/>
</dbReference>
<dbReference type="Gramene" id="GBG87608">
    <property type="protein sequence ID" value="GBG87608"/>
    <property type="gene ID" value="CBR_g45760"/>
</dbReference>
<keyword evidence="4" id="KW-1185">Reference proteome</keyword>